<evidence type="ECO:0000259" key="2">
    <source>
        <dbReference type="Pfam" id="PF11760"/>
    </source>
</evidence>
<proteinExistence type="predicted"/>
<dbReference type="SUPFAM" id="SSF159672">
    <property type="entry name" value="CbiG N-terminal domain-like"/>
    <property type="match status" value="1"/>
</dbReference>
<sequence length="351" mass="36213">MKLAIIAITEGGAKLARTLGTAAEDAEVYLPERLRRPDNCRYFSRPLALELPALFAGYQGLLCIMATGIVVRLLAPHLRGKETDPAVVVMDEKGDFAVSLLSGHLGGANDLARAAAELTGGQAVITTATDVNDLPAWDDVARQEGMGIEPLPSIKRLNALLLRGEPIALVDRGGRVAAHFASVATVSCHGNFAQALGSGAAGQVFVTHRHIPLPRDQENLLLLRPRDLVVGIGCNRGTGAGEIEAAVKEELSAAFLAFGSIASLATIEAKGDEAGLLEFALLHRLPLALHSAAALNAVDAPSAESSHALAAVGARGVCEPAALLSAGGGPLLVTKKKRGNVTLAVAQRGGG</sequence>
<evidence type="ECO:0000259" key="3">
    <source>
        <dbReference type="Pfam" id="PF11761"/>
    </source>
</evidence>
<reference evidence="4 5" key="1">
    <citation type="submission" date="2015-07" db="EMBL/GenBank/DDBJ databases">
        <title>Isolation and Genomic Characterization of a Novel Halophilic Metal-Reducing Deltaproteobacterium from the Deep Subsurface.</title>
        <authorList>
            <person name="Badalamenti J.P."/>
            <person name="Summers Z.M."/>
            <person name="Gralnick J.A."/>
            <person name="Bond D.R."/>
        </authorList>
    </citation>
    <scope>NUCLEOTIDE SEQUENCE [LARGE SCALE GENOMIC DNA]</scope>
    <source>
        <strain evidence="4 5">WTL</strain>
    </source>
</reference>
<feature type="domain" description="CobE/GbiG C-terminal" evidence="1">
    <location>
        <begin position="228"/>
        <end position="346"/>
    </location>
</feature>
<dbReference type="GO" id="GO:0016829">
    <property type="term" value="F:lyase activity"/>
    <property type="evidence" value="ECO:0007669"/>
    <property type="project" value="UniProtKB-KW"/>
</dbReference>
<dbReference type="RefSeq" id="WP_053549630.1">
    <property type="nucleotide sequence ID" value="NZ_CP010802.1"/>
</dbReference>
<dbReference type="Proteomes" id="UP000057158">
    <property type="component" value="Chromosome"/>
</dbReference>
<protein>
    <submittedName>
        <fullName evidence="4">Cobalt-precorrin 5A acetaldehyde-lyase</fullName>
    </submittedName>
</protein>
<dbReference type="InterPro" id="IPR052553">
    <property type="entry name" value="CbiG_hydrolase"/>
</dbReference>
<evidence type="ECO:0000259" key="1">
    <source>
        <dbReference type="Pfam" id="PF01890"/>
    </source>
</evidence>
<dbReference type="InterPro" id="IPR021744">
    <property type="entry name" value="CbiG_N"/>
</dbReference>
<dbReference type="AlphaFoldDB" id="A0A0M4D7F7"/>
<dbReference type="Pfam" id="PF11760">
    <property type="entry name" value="CbiG_N"/>
    <property type="match status" value="1"/>
</dbReference>
<dbReference type="STRING" id="1603606.DSOUD_0629"/>
<dbReference type="PATRIC" id="fig|1603606.3.peg.686"/>
<feature type="domain" description="Cobalamin synthesis G N-terminal" evidence="2">
    <location>
        <begin position="53"/>
        <end position="130"/>
    </location>
</feature>
<feature type="domain" description="Cobalamin biosynthesis central region" evidence="3">
    <location>
        <begin position="135"/>
        <end position="225"/>
    </location>
</feature>
<name>A0A0M4D7F7_9BACT</name>
<dbReference type="GO" id="GO:0009236">
    <property type="term" value="P:cobalamin biosynthetic process"/>
    <property type="evidence" value="ECO:0007669"/>
    <property type="project" value="InterPro"/>
</dbReference>
<keyword evidence="4" id="KW-0456">Lyase</keyword>
<dbReference type="OrthoDB" id="9781023at2"/>
<dbReference type="InterPro" id="IPR036518">
    <property type="entry name" value="CobE/GbiG_C_sf"/>
</dbReference>
<keyword evidence="5" id="KW-1185">Reference proteome</keyword>
<dbReference type="KEGG" id="des:DSOUD_0629"/>
<organism evidence="4 5">
    <name type="scientific">Desulfuromonas soudanensis</name>
    <dbReference type="NCBI Taxonomy" id="1603606"/>
    <lineage>
        <taxon>Bacteria</taxon>
        <taxon>Pseudomonadati</taxon>
        <taxon>Thermodesulfobacteriota</taxon>
        <taxon>Desulfuromonadia</taxon>
        <taxon>Desulfuromonadales</taxon>
        <taxon>Desulfuromonadaceae</taxon>
        <taxon>Desulfuromonas</taxon>
    </lineage>
</organism>
<dbReference type="InterPro" id="IPR038029">
    <property type="entry name" value="GbiG_N_sf"/>
</dbReference>
<accession>A0A0M4D7F7</accession>
<dbReference type="EMBL" id="CP010802">
    <property type="protein sequence ID" value="ALC15417.1"/>
    <property type="molecule type" value="Genomic_DNA"/>
</dbReference>
<evidence type="ECO:0000313" key="4">
    <source>
        <dbReference type="EMBL" id="ALC15417.1"/>
    </source>
</evidence>
<dbReference type="Gene3D" id="3.30.420.180">
    <property type="entry name" value="CobE/GbiG C-terminal domain"/>
    <property type="match status" value="1"/>
</dbReference>
<dbReference type="PANTHER" id="PTHR37477">
    <property type="entry name" value="COBALT-PRECORRIN-5A HYDROLASE"/>
    <property type="match status" value="1"/>
</dbReference>
<dbReference type="SUPFAM" id="SSF159664">
    <property type="entry name" value="CobE/GbiG C-terminal domain-like"/>
    <property type="match status" value="1"/>
</dbReference>
<dbReference type="Pfam" id="PF01890">
    <property type="entry name" value="CbiG_C"/>
    <property type="match status" value="1"/>
</dbReference>
<dbReference type="InterPro" id="IPR002750">
    <property type="entry name" value="CobE/GbiG_C"/>
</dbReference>
<dbReference type="Pfam" id="PF11761">
    <property type="entry name" value="CbiG_mid"/>
    <property type="match status" value="1"/>
</dbReference>
<gene>
    <name evidence="4" type="primary">cbiG</name>
    <name evidence="4" type="ORF">DSOUD_0629</name>
</gene>
<evidence type="ECO:0000313" key="5">
    <source>
        <dbReference type="Proteomes" id="UP000057158"/>
    </source>
</evidence>
<dbReference type="InterPro" id="IPR021745">
    <property type="entry name" value="CbiG_mid"/>
</dbReference>
<dbReference type="Gene3D" id="3.40.50.11220">
    <property type="match status" value="1"/>
</dbReference>
<dbReference type="PANTHER" id="PTHR37477:SF1">
    <property type="entry name" value="COBALT-PRECORRIN-5A HYDROLASE"/>
    <property type="match status" value="1"/>
</dbReference>